<evidence type="ECO:0000313" key="4">
    <source>
        <dbReference type="Proteomes" id="UP000034119"/>
    </source>
</evidence>
<dbReference type="EMBL" id="LCPW01000006">
    <property type="protein sequence ID" value="KKW05926.1"/>
    <property type="molecule type" value="Genomic_DNA"/>
</dbReference>
<dbReference type="Gene3D" id="3.30.70.2390">
    <property type="match status" value="1"/>
</dbReference>
<name>A0A0G1VHJ1_9BACT</name>
<accession>A0A0G1VHJ1</accession>
<protein>
    <recommendedName>
        <fullName evidence="2">LytR/CpsA/Psr regulator C-terminal domain-containing protein</fullName>
    </recommendedName>
</protein>
<organism evidence="3 4">
    <name type="scientific">candidate division CPR1 bacterium GW2011_GWC1_49_13</name>
    <dbReference type="NCBI Taxonomy" id="1618342"/>
    <lineage>
        <taxon>Bacteria</taxon>
        <taxon>candidate division CPR1</taxon>
    </lineage>
</organism>
<proteinExistence type="predicted"/>
<comment type="caution">
    <text evidence="3">The sequence shown here is derived from an EMBL/GenBank/DDBJ whole genome shotgun (WGS) entry which is preliminary data.</text>
</comment>
<dbReference type="AlphaFoldDB" id="A0A0G1VHJ1"/>
<gene>
    <name evidence="3" type="ORF">UY40_C0006G0020</name>
</gene>
<sequence>MLKTRKLAMSRHYRSAKRGLSRKGRRSSSWKGLSQQFKLKRFFQRLKLAVLLVLGVSLVWGTLYLWKFFTQPFASAASSFQNNESWDGKTPLNLMYLVVSDVSELAPTTHGVGLLTFNPTQGSFSAITVPSTYPSLHNLYALGRLSEDRDGLRRVRDELADLMGVAINGYVLVGEAGLAKAGSLFPADGDVKDYITFANLRYLPTVWEIGRQNLLTDLGVGDILRIFWYIISLRSDNTNILSLSPEVLQDQVLLDHKITPFIQDEQMVGEHLKIQILNGSGVPGVAAQAARIIKSLGGEVIRVDNYERRDLVKGFLVTDSSGTYTAAQLSKIFNLADSRPPRSGSEARANITVILGLDNSY</sequence>
<dbReference type="Pfam" id="PF13399">
    <property type="entry name" value="LytR_C"/>
    <property type="match status" value="1"/>
</dbReference>
<feature type="domain" description="LytR/CpsA/Psr regulator C-terminal" evidence="2">
    <location>
        <begin position="272"/>
        <end position="358"/>
    </location>
</feature>
<evidence type="ECO:0000259" key="2">
    <source>
        <dbReference type="Pfam" id="PF13399"/>
    </source>
</evidence>
<dbReference type="Proteomes" id="UP000034119">
    <property type="component" value="Unassembled WGS sequence"/>
</dbReference>
<feature type="region of interest" description="Disordered" evidence="1">
    <location>
        <begin position="1"/>
        <end position="27"/>
    </location>
</feature>
<dbReference type="InterPro" id="IPR027381">
    <property type="entry name" value="LytR/CpsA/Psr_C"/>
</dbReference>
<reference evidence="3 4" key="1">
    <citation type="journal article" date="2015" name="Nature">
        <title>rRNA introns, odd ribosomes, and small enigmatic genomes across a large radiation of phyla.</title>
        <authorList>
            <person name="Brown C.T."/>
            <person name="Hug L.A."/>
            <person name="Thomas B.C."/>
            <person name="Sharon I."/>
            <person name="Castelle C.J."/>
            <person name="Singh A."/>
            <person name="Wilkins M.J."/>
            <person name="Williams K.H."/>
            <person name="Banfield J.F."/>
        </authorList>
    </citation>
    <scope>NUCLEOTIDE SEQUENCE [LARGE SCALE GENOMIC DNA]</scope>
</reference>
<evidence type="ECO:0000313" key="3">
    <source>
        <dbReference type="EMBL" id="KKW05926.1"/>
    </source>
</evidence>
<evidence type="ECO:0000256" key="1">
    <source>
        <dbReference type="SAM" id="MobiDB-lite"/>
    </source>
</evidence>